<organism evidence="3 4">
    <name type="scientific">Reticulomyxa filosa</name>
    <dbReference type="NCBI Taxonomy" id="46433"/>
    <lineage>
        <taxon>Eukaryota</taxon>
        <taxon>Sar</taxon>
        <taxon>Rhizaria</taxon>
        <taxon>Retaria</taxon>
        <taxon>Foraminifera</taxon>
        <taxon>Monothalamids</taxon>
        <taxon>Reticulomyxidae</taxon>
        <taxon>Reticulomyxa</taxon>
    </lineage>
</organism>
<comment type="caution">
    <text evidence="3">The sequence shown here is derived from an EMBL/GenBank/DDBJ whole genome shotgun (WGS) entry which is preliminary data.</text>
</comment>
<accession>X6NSS6</accession>
<evidence type="ECO:0000313" key="4">
    <source>
        <dbReference type="Proteomes" id="UP000023152"/>
    </source>
</evidence>
<evidence type="ECO:0000313" key="3">
    <source>
        <dbReference type="EMBL" id="ETO29340.1"/>
    </source>
</evidence>
<feature type="transmembrane region" description="Helical" evidence="2">
    <location>
        <begin position="192"/>
        <end position="213"/>
    </location>
</feature>
<feature type="transmembrane region" description="Helical" evidence="2">
    <location>
        <begin position="259"/>
        <end position="276"/>
    </location>
</feature>
<feature type="compositionally biased region" description="Basic and acidic residues" evidence="1">
    <location>
        <begin position="12"/>
        <end position="46"/>
    </location>
</feature>
<name>X6NSS6_RETFI</name>
<feature type="transmembrane region" description="Helical" evidence="2">
    <location>
        <begin position="222"/>
        <end position="239"/>
    </location>
</feature>
<dbReference type="Proteomes" id="UP000023152">
    <property type="component" value="Unassembled WGS sequence"/>
</dbReference>
<dbReference type="EMBL" id="ASPP01006110">
    <property type="protein sequence ID" value="ETO29340.1"/>
    <property type="molecule type" value="Genomic_DNA"/>
</dbReference>
<feature type="transmembrane region" description="Helical" evidence="2">
    <location>
        <begin position="96"/>
        <end position="125"/>
    </location>
</feature>
<protein>
    <submittedName>
        <fullName evidence="3">Uncharacterized protein</fullName>
    </submittedName>
</protein>
<proteinExistence type="predicted"/>
<keyword evidence="4" id="KW-1185">Reference proteome</keyword>
<keyword evidence="2" id="KW-1133">Transmembrane helix</keyword>
<keyword evidence="2" id="KW-0472">Membrane</keyword>
<sequence length="308" mass="35416">MAEVQASIELGVEVKPEHEEPKAVDSKQEEEPEHEEPKAVDPKQEEDPVPIKPKQEKEPDTTDDTKLLYKNETTASSSFLNELSVSYFTNEKKMAIAWLTFITAYWSIVMWIPTLIHFFCCIFGVPLSYSRFFLIGDTSFFFGRKLCFVPFLCQNGNTKVAISAEGASLYGDYYPSGATKAQPKGHKGNGRFSALFLVICILADIFGLAYVVLTRDTRLDEYFRAFCHFFALVWCSLFYYNRLVKENPQMAWTVFWEEWIDIVSTVIMILILYNAYEEKHHASHSFASNTCLKKHIYAIAKEIILIMH</sequence>
<evidence type="ECO:0000256" key="2">
    <source>
        <dbReference type="SAM" id="Phobius"/>
    </source>
</evidence>
<reference evidence="3 4" key="1">
    <citation type="journal article" date="2013" name="Curr. Biol.">
        <title>The Genome of the Foraminiferan Reticulomyxa filosa.</title>
        <authorList>
            <person name="Glockner G."/>
            <person name="Hulsmann N."/>
            <person name="Schleicher M."/>
            <person name="Noegel A.A."/>
            <person name="Eichinger L."/>
            <person name="Gallinger C."/>
            <person name="Pawlowski J."/>
            <person name="Sierra R."/>
            <person name="Euteneuer U."/>
            <person name="Pillet L."/>
            <person name="Moustafa A."/>
            <person name="Platzer M."/>
            <person name="Groth M."/>
            <person name="Szafranski K."/>
            <person name="Schliwa M."/>
        </authorList>
    </citation>
    <scope>NUCLEOTIDE SEQUENCE [LARGE SCALE GENOMIC DNA]</scope>
</reference>
<keyword evidence="2" id="KW-0812">Transmembrane</keyword>
<dbReference type="AlphaFoldDB" id="X6NSS6"/>
<gene>
    <name evidence="3" type="ORF">RFI_07784</name>
</gene>
<feature type="compositionally biased region" description="Basic and acidic residues" evidence="1">
    <location>
        <begin position="53"/>
        <end position="64"/>
    </location>
</feature>
<evidence type="ECO:0000256" key="1">
    <source>
        <dbReference type="SAM" id="MobiDB-lite"/>
    </source>
</evidence>
<feature type="region of interest" description="Disordered" evidence="1">
    <location>
        <begin position="1"/>
        <end position="64"/>
    </location>
</feature>